<dbReference type="AlphaFoldDB" id="A0A9D3Q4V2"/>
<proteinExistence type="inferred from homology"/>
<feature type="transmembrane region" description="Helical" evidence="4">
    <location>
        <begin position="331"/>
        <end position="354"/>
    </location>
</feature>
<evidence type="ECO:0000256" key="4">
    <source>
        <dbReference type="SAM" id="Phobius"/>
    </source>
</evidence>
<reference evidence="5" key="1">
    <citation type="submission" date="2021-01" db="EMBL/GenBank/DDBJ databases">
        <authorList>
            <person name="Zahm M."/>
            <person name="Roques C."/>
            <person name="Cabau C."/>
            <person name="Klopp C."/>
            <person name="Donnadieu C."/>
            <person name="Jouanno E."/>
            <person name="Lampietro C."/>
            <person name="Louis A."/>
            <person name="Herpin A."/>
            <person name="Echchiki A."/>
            <person name="Berthelot C."/>
            <person name="Parey E."/>
            <person name="Roest-Crollius H."/>
            <person name="Braasch I."/>
            <person name="Postlethwait J."/>
            <person name="Bobe J."/>
            <person name="Montfort J."/>
            <person name="Bouchez O."/>
            <person name="Begum T."/>
            <person name="Mejri S."/>
            <person name="Adams A."/>
            <person name="Chen W.-J."/>
            <person name="Guiguen Y."/>
        </authorList>
    </citation>
    <scope>NUCLEOTIDE SEQUENCE</scope>
    <source>
        <strain evidence="5">YG-15Mar2019-1</strain>
        <tissue evidence="5">Brain</tissue>
    </source>
</reference>
<dbReference type="OrthoDB" id="197206at2759"/>
<feature type="transmembrane region" description="Helical" evidence="4">
    <location>
        <begin position="307"/>
        <end position="325"/>
    </location>
</feature>
<dbReference type="GO" id="GO:0015293">
    <property type="term" value="F:symporter activity"/>
    <property type="evidence" value="ECO:0007669"/>
    <property type="project" value="InterPro"/>
</dbReference>
<keyword evidence="4" id="KW-1133">Transmembrane helix</keyword>
<dbReference type="InterPro" id="IPR036259">
    <property type="entry name" value="MFS_trans_sf"/>
</dbReference>
<dbReference type="EMBL" id="JAFDVH010000005">
    <property type="protein sequence ID" value="KAG7477880.1"/>
    <property type="molecule type" value="Genomic_DNA"/>
</dbReference>
<keyword evidence="6" id="KW-1185">Reference proteome</keyword>
<evidence type="ECO:0000313" key="6">
    <source>
        <dbReference type="Proteomes" id="UP001046870"/>
    </source>
</evidence>
<feature type="transmembrane region" description="Helical" evidence="4">
    <location>
        <begin position="90"/>
        <end position="109"/>
    </location>
</feature>
<dbReference type="SUPFAM" id="SSF103473">
    <property type="entry name" value="MFS general substrate transporter"/>
    <property type="match status" value="1"/>
</dbReference>
<comment type="subcellular location">
    <subcellularLocation>
        <location evidence="1">Membrane</location>
        <topology evidence="1">Multi-pass membrane protein</topology>
    </subcellularLocation>
</comment>
<keyword evidence="4" id="KW-0812">Transmembrane</keyword>
<dbReference type="GO" id="GO:0005886">
    <property type="term" value="C:plasma membrane"/>
    <property type="evidence" value="ECO:0007669"/>
    <property type="project" value="TreeGrafter"/>
</dbReference>
<evidence type="ECO:0000313" key="5">
    <source>
        <dbReference type="EMBL" id="KAG7477880.1"/>
    </source>
</evidence>
<feature type="transmembrane region" description="Helical" evidence="4">
    <location>
        <begin position="242"/>
        <end position="267"/>
    </location>
</feature>
<sequence length="499" mass="55426">MTNIALGFSLQIFLLDVVQMDAFYVSLILFLGRAWDAVTDPLVGYLVSRSARTRIGKLLPWIVLSMPFGVFSYIMLWFTPQGSTSPVFSFFWHLSMSCLFETFMSCYHVPHSSLNMFLGGDQRERDSATAYRMGVEVFAMLVGALIQGQVVAVLNTEKDQACNQPDRNEYLPQHTPPPQPDTLRDTRMAFLMSALVLGGLYSLCCLLLFLGVKEQMAPLSSLGPTRTPYLSGLKKLLRHVPYLWLVLGFLFTSLAFQTSLGNLALFFTHAVGLGAYFQYFILVLLVVATFSVPVWQMLQVRIGKKTTLFVGLMVFVPPLVLIPSIPSSPPVYMAMSVLCGSSLAALFLLPWSMLPDAVDDFKVRNPSCKDLEPLFFSCYVFCSKLGGGLSVGISTLALHFAGFEPGACSHGADVVTTLRVLLGPVPLVLLLTGMVFFYLYPICEEHHCQEQRELEKTGEENINLAALTLPGMRSSRQSHSSSYQSHESKTNYKSEVTWI</sequence>
<feature type="transmembrane region" description="Helical" evidence="4">
    <location>
        <begin position="59"/>
        <end position="78"/>
    </location>
</feature>
<feature type="transmembrane region" description="Helical" evidence="4">
    <location>
        <begin position="273"/>
        <end position="295"/>
    </location>
</feature>
<comment type="similarity">
    <text evidence="2">Belongs to the major facilitator superfamily.</text>
</comment>
<keyword evidence="4" id="KW-0472">Membrane</keyword>
<name>A0A9D3Q4V2_MEGAT</name>
<evidence type="ECO:0000256" key="1">
    <source>
        <dbReference type="ARBA" id="ARBA00004141"/>
    </source>
</evidence>
<feature type="compositionally biased region" description="Low complexity" evidence="3">
    <location>
        <begin position="473"/>
        <end position="485"/>
    </location>
</feature>
<evidence type="ECO:0000256" key="2">
    <source>
        <dbReference type="ARBA" id="ARBA00008335"/>
    </source>
</evidence>
<feature type="transmembrane region" description="Helical" evidence="4">
    <location>
        <begin position="421"/>
        <end position="440"/>
    </location>
</feature>
<dbReference type="Gene3D" id="1.20.1250.20">
    <property type="entry name" value="MFS general substrate transporter like domains"/>
    <property type="match status" value="1"/>
</dbReference>
<dbReference type="InterPro" id="IPR039672">
    <property type="entry name" value="MFS_2"/>
</dbReference>
<feature type="transmembrane region" description="Helical" evidence="4">
    <location>
        <begin position="374"/>
        <end position="401"/>
    </location>
</feature>
<dbReference type="Pfam" id="PF13347">
    <property type="entry name" value="MFS_2"/>
    <property type="match status" value="1"/>
</dbReference>
<organism evidence="5 6">
    <name type="scientific">Megalops atlanticus</name>
    <name type="common">Tarpon</name>
    <name type="synonym">Clupea gigantea</name>
    <dbReference type="NCBI Taxonomy" id="7932"/>
    <lineage>
        <taxon>Eukaryota</taxon>
        <taxon>Metazoa</taxon>
        <taxon>Chordata</taxon>
        <taxon>Craniata</taxon>
        <taxon>Vertebrata</taxon>
        <taxon>Euteleostomi</taxon>
        <taxon>Actinopterygii</taxon>
        <taxon>Neopterygii</taxon>
        <taxon>Teleostei</taxon>
        <taxon>Elopiformes</taxon>
        <taxon>Megalopidae</taxon>
        <taxon>Megalops</taxon>
    </lineage>
</organism>
<accession>A0A9D3Q4V2</accession>
<dbReference type="PANTHER" id="PTHR11328">
    <property type="entry name" value="MAJOR FACILITATOR SUPERFAMILY DOMAIN-CONTAINING PROTEIN"/>
    <property type="match status" value="1"/>
</dbReference>
<protein>
    <submittedName>
        <fullName evidence="5">Uncharacterized protein</fullName>
    </submittedName>
</protein>
<dbReference type="PANTHER" id="PTHR11328:SF44">
    <property type="entry name" value="SODIUM-DEPENDENT LYSOPHOSPHATIDYLCHOLINE SYMPORTER 1-B"/>
    <property type="match status" value="1"/>
</dbReference>
<feature type="transmembrane region" description="Helical" evidence="4">
    <location>
        <begin position="188"/>
        <end position="212"/>
    </location>
</feature>
<dbReference type="GO" id="GO:0008643">
    <property type="term" value="P:carbohydrate transport"/>
    <property type="evidence" value="ECO:0007669"/>
    <property type="project" value="InterPro"/>
</dbReference>
<feature type="region of interest" description="Disordered" evidence="3">
    <location>
        <begin position="472"/>
        <end position="499"/>
    </location>
</feature>
<dbReference type="Proteomes" id="UP001046870">
    <property type="component" value="Chromosome 5"/>
</dbReference>
<comment type="caution">
    <text evidence="5">The sequence shown here is derived from an EMBL/GenBank/DDBJ whole genome shotgun (WGS) entry which is preliminary data.</text>
</comment>
<feature type="transmembrane region" description="Helical" evidence="4">
    <location>
        <begin position="130"/>
        <end position="150"/>
    </location>
</feature>
<evidence type="ECO:0000256" key="3">
    <source>
        <dbReference type="SAM" id="MobiDB-lite"/>
    </source>
</evidence>
<gene>
    <name evidence="5" type="ORF">MATL_G00074280</name>
</gene>